<dbReference type="EMBL" id="JBHTJG010000002">
    <property type="protein sequence ID" value="MFD0945868.1"/>
    <property type="molecule type" value="Genomic_DNA"/>
</dbReference>
<feature type="region of interest" description="Disordered" evidence="1">
    <location>
        <begin position="56"/>
        <end position="81"/>
    </location>
</feature>
<gene>
    <name evidence="2" type="ORF">ACFQ1E_05915</name>
</gene>
<dbReference type="Proteomes" id="UP001596977">
    <property type="component" value="Unassembled WGS sequence"/>
</dbReference>
<organism evidence="2 3">
    <name type="scientific">Sphingomonas canadensis</name>
    <dbReference type="NCBI Taxonomy" id="1219257"/>
    <lineage>
        <taxon>Bacteria</taxon>
        <taxon>Pseudomonadati</taxon>
        <taxon>Pseudomonadota</taxon>
        <taxon>Alphaproteobacteria</taxon>
        <taxon>Sphingomonadales</taxon>
        <taxon>Sphingomonadaceae</taxon>
        <taxon>Sphingomonas</taxon>
    </lineage>
</organism>
<keyword evidence="3" id="KW-1185">Reference proteome</keyword>
<reference evidence="3" key="1">
    <citation type="journal article" date="2019" name="Int. J. Syst. Evol. Microbiol.">
        <title>The Global Catalogue of Microorganisms (GCM) 10K type strain sequencing project: providing services to taxonomists for standard genome sequencing and annotation.</title>
        <authorList>
            <consortium name="The Broad Institute Genomics Platform"/>
            <consortium name="The Broad Institute Genome Sequencing Center for Infectious Disease"/>
            <person name="Wu L."/>
            <person name="Ma J."/>
        </authorList>
    </citation>
    <scope>NUCLEOTIDE SEQUENCE [LARGE SCALE GENOMIC DNA]</scope>
    <source>
        <strain evidence="3">CCUG 62982</strain>
    </source>
</reference>
<comment type="caution">
    <text evidence="2">The sequence shown here is derived from an EMBL/GenBank/DDBJ whole genome shotgun (WGS) entry which is preliminary data.</text>
</comment>
<dbReference type="Pfam" id="PF06676">
    <property type="entry name" value="DUF1178"/>
    <property type="match status" value="1"/>
</dbReference>
<dbReference type="RefSeq" id="WP_264943330.1">
    <property type="nucleotide sequence ID" value="NZ_JAPDRA010000002.1"/>
</dbReference>
<dbReference type="PIRSF" id="PIRSF032131">
    <property type="entry name" value="UCP032131"/>
    <property type="match status" value="1"/>
</dbReference>
<name>A0ABW3H359_9SPHN</name>
<proteinExistence type="predicted"/>
<evidence type="ECO:0000313" key="3">
    <source>
        <dbReference type="Proteomes" id="UP001596977"/>
    </source>
</evidence>
<dbReference type="InterPro" id="IPR009562">
    <property type="entry name" value="DUF1178"/>
</dbReference>
<evidence type="ECO:0000256" key="1">
    <source>
        <dbReference type="SAM" id="MobiDB-lite"/>
    </source>
</evidence>
<evidence type="ECO:0000313" key="2">
    <source>
        <dbReference type="EMBL" id="MFD0945868.1"/>
    </source>
</evidence>
<sequence length="160" mass="16616">MIVFDLKCPGTHVFEAWFKSSAAYEEQRAAGMIACPVCGDTQVSKAVMAPNVAPKGNQARPAAGAQLPAPAPGGGAGAEPPPEVLKQAIAVVAEMQAKLLEGSQWVGMSFADRARAMHSGEEDAAPIHGQATLEQARELVEDGVEVALLPLPVVPPQARN</sequence>
<protein>
    <submittedName>
        <fullName evidence="2">DUF1178 family protein</fullName>
    </submittedName>
</protein>
<accession>A0ABW3H359</accession>